<reference evidence="1" key="1">
    <citation type="submission" date="2022-03" db="EMBL/GenBank/DDBJ databases">
        <authorList>
            <person name="Sayadi A."/>
        </authorList>
    </citation>
    <scope>NUCLEOTIDE SEQUENCE</scope>
</reference>
<dbReference type="EMBL" id="CAKOFQ010010089">
    <property type="protein sequence ID" value="CAH2018997.1"/>
    <property type="molecule type" value="Genomic_DNA"/>
</dbReference>
<evidence type="ECO:0000313" key="2">
    <source>
        <dbReference type="Proteomes" id="UP001152888"/>
    </source>
</evidence>
<accession>A0A9P0QFW8</accession>
<organism evidence="1 2">
    <name type="scientific">Acanthoscelides obtectus</name>
    <name type="common">Bean weevil</name>
    <name type="synonym">Bruchus obtectus</name>
    <dbReference type="NCBI Taxonomy" id="200917"/>
    <lineage>
        <taxon>Eukaryota</taxon>
        <taxon>Metazoa</taxon>
        <taxon>Ecdysozoa</taxon>
        <taxon>Arthropoda</taxon>
        <taxon>Hexapoda</taxon>
        <taxon>Insecta</taxon>
        <taxon>Pterygota</taxon>
        <taxon>Neoptera</taxon>
        <taxon>Endopterygota</taxon>
        <taxon>Coleoptera</taxon>
        <taxon>Polyphaga</taxon>
        <taxon>Cucujiformia</taxon>
        <taxon>Chrysomeloidea</taxon>
        <taxon>Chrysomelidae</taxon>
        <taxon>Bruchinae</taxon>
        <taxon>Bruchini</taxon>
        <taxon>Acanthoscelides</taxon>
    </lineage>
</organism>
<sequence>MSVELDFIGSLREIANNDAATAIGDSMFSEKYFYWTGSFCPRTSYEMEQSRINAEEIPFDCESLASNREHQESHTETTIRSNLLIYSSTDSEDDLPLSTIARRLQLAASASPVGRRSPVWSNVETPTPPPDFTAHSGLADCVASMTDPTPYKFIEGILKQTCMLYKRAMVHIKKLNVNIRSIQSFGYYLYPQIAFYM</sequence>
<keyword evidence="2" id="KW-1185">Reference proteome</keyword>
<dbReference type="AlphaFoldDB" id="A0A9P0QFW8"/>
<evidence type="ECO:0000313" key="1">
    <source>
        <dbReference type="EMBL" id="CAH2018997.1"/>
    </source>
</evidence>
<protein>
    <submittedName>
        <fullName evidence="1">Uncharacterized protein</fullName>
    </submittedName>
</protein>
<comment type="caution">
    <text evidence="1">The sequence shown here is derived from an EMBL/GenBank/DDBJ whole genome shotgun (WGS) entry which is preliminary data.</text>
</comment>
<name>A0A9P0QFW8_ACAOB</name>
<dbReference type="Proteomes" id="UP001152888">
    <property type="component" value="Unassembled WGS sequence"/>
</dbReference>
<gene>
    <name evidence="1" type="ORF">ACAOBT_LOCUS36985</name>
</gene>
<proteinExistence type="predicted"/>